<dbReference type="InterPro" id="IPR014729">
    <property type="entry name" value="Rossmann-like_a/b/a_fold"/>
</dbReference>
<evidence type="ECO:0000313" key="3">
    <source>
        <dbReference type="Proteomes" id="UP001056855"/>
    </source>
</evidence>
<accession>A0A9E7N9X1</accession>
<dbReference type="Gene3D" id="3.40.50.620">
    <property type="entry name" value="HUPs"/>
    <property type="match status" value="1"/>
</dbReference>
<dbReference type="Proteomes" id="UP001056855">
    <property type="component" value="Chromosome"/>
</dbReference>
<dbReference type="GeneID" id="73288838"/>
<dbReference type="SUPFAM" id="SSF52402">
    <property type="entry name" value="Adenine nucleotide alpha hydrolases-like"/>
    <property type="match status" value="1"/>
</dbReference>
<feature type="domain" description="UspA" evidence="1">
    <location>
        <begin position="2"/>
        <end position="122"/>
    </location>
</feature>
<organism evidence="2 3">
    <name type="scientific">Natronosalvus rutilus</name>
    <dbReference type="NCBI Taxonomy" id="2953753"/>
    <lineage>
        <taxon>Archaea</taxon>
        <taxon>Methanobacteriati</taxon>
        <taxon>Methanobacteriota</taxon>
        <taxon>Stenosarchaea group</taxon>
        <taxon>Halobacteria</taxon>
        <taxon>Halobacteriales</taxon>
        <taxon>Natrialbaceae</taxon>
        <taxon>Natronosalvus</taxon>
    </lineage>
</organism>
<keyword evidence="3" id="KW-1185">Reference proteome</keyword>
<gene>
    <name evidence="2" type="ORF">NGM29_02290</name>
</gene>
<sequence>MHVLLGLDGSDESVKTLDTTIERVTEVGDDLLVAVLDKPEADRTAEAMHDLAQERLVAAGIDAEIRTLEGDPGSSLVALAEREDVDQLVIGGGTRSPMGKVRLGPITEFVLLNATMTVKLVR</sequence>
<dbReference type="Pfam" id="PF00582">
    <property type="entry name" value="Usp"/>
    <property type="match status" value="1"/>
</dbReference>
<evidence type="ECO:0000313" key="2">
    <source>
        <dbReference type="EMBL" id="UTF54135.1"/>
    </source>
</evidence>
<proteinExistence type="predicted"/>
<name>A0A9E7N9X1_9EURY</name>
<dbReference type="AlphaFoldDB" id="A0A9E7N9X1"/>
<dbReference type="RefSeq" id="WP_254158640.1">
    <property type="nucleotide sequence ID" value="NZ_CP100355.1"/>
</dbReference>
<evidence type="ECO:0000259" key="1">
    <source>
        <dbReference type="Pfam" id="PF00582"/>
    </source>
</evidence>
<protein>
    <submittedName>
        <fullName evidence="2">Universal stress protein</fullName>
    </submittedName>
</protein>
<dbReference type="KEGG" id="sawl:NGM29_02290"/>
<reference evidence="2" key="1">
    <citation type="submission" date="2022-06" db="EMBL/GenBank/DDBJ databases">
        <title>Diverse halophilic archaea isolated from saline environments.</title>
        <authorList>
            <person name="Cui H.-L."/>
        </authorList>
    </citation>
    <scope>NUCLEOTIDE SEQUENCE</scope>
    <source>
        <strain evidence="2">WLHS1</strain>
    </source>
</reference>
<dbReference type="EMBL" id="CP100355">
    <property type="protein sequence ID" value="UTF54135.1"/>
    <property type="molecule type" value="Genomic_DNA"/>
</dbReference>
<dbReference type="InterPro" id="IPR006016">
    <property type="entry name" value="UspA"/>
</dbReference>